<evidence type="ECO:0000313" key="9">
    <source>
        <dbReference type="Proteomes" id="UP000186168"/>
    </source>
</evidence>
<proteinExistence type="inferred from homology"/>
<dbReference type="Pfam" id="PF13424">
    <property type="entry name" value="TPR_12"/>
    <property type="match status" value="1"/>
</dbReference>
<dbReference type="InterPro" id="IPR049945">
    <property type="entry name" value="AAA_22"/>
</dbReference>
<dbReference type="InterPro" id="IPR019734">
    <property type="entry name" value="TPR_rpt"/>
</dbReference>
<evidence type="ECO:0000313" key="8">
    <source>
        <dbReference type="EMBL" id="OMI39578.1"/>
    </source>
</evidence>
<dbReference type="InterPro" id="IPR036388">
    <property type="entry name" value="WH-like_DNA-bd_sf"/>
</dbReference>
<evidence type="ECO:0000256" key="4">
    <source>
        <dbReference type="PROSITE-ProRule" id="PRU00339"/>
    </source>
</evidence>
<keyword evidence="3 5" id="KW-0238">DNA-binding</keyword>
<dbReference type="SMART" id="SM00028">
    <property type="entry name" value="TPR"/>
    <property type="match status" value="6"/>
</dbReference>
<dbReference type="Pfam" id="PF13401">
    <property type="entry name" value="AAA_22"/>
    <property type="match status" value="1"/>
</dbReference>
<evidence type="ECO:0000256" key="6">
    <source>
        <dbReference type="SAM" id="MobiDB-lite"/>
    </source>
</evidence>
<dbReference type="GO" id="GO:0003677">
    <property type="term" value="F:DNA binding"/>
    <property type="evidence" value="ECO:0007669"/>
    <property type="project" value="UniProtKB-UniRule"/>
</dbReference>
<dbReference type="GO" id="GO:0043531">
    <property type="term" value="F:ADP binding"/>
    <property type="evidence" value="ECO:0007669"/>
    <property type="project" value="InterPro"/>
</dbReference>
<feature type="compositionally biased region" description="Pro residues" evidence="6">
    <location>
        <begin position="274"/>
        <end position="290"/>
    </location>
</feature>
<dbReference type="RefSeq" id="WP_065963352.1">
    <property type="nucleotide sequence ID" value="NZ_ASQP01000152.1"/>
</dbReference>
<dbReference type="InterPro" id="IPR005158">
    <property type="entry name" value="BTAD"/>
</dbReference>
<evidence type="ECO:0000256" key="5">
    <source>
        <dbReference type="PROSITE-ProRule" id="PRU01091"/>
    </source>
</evidence>
<dbReference type="Gene3D" id="1.10.10.10">
    <property type="entry name" value="Winged helix-like DNA-binding domain superfamily/Winged helix DNA-binding domain"/>
    <property type="match status" value="2"/>
</dbReference>
<evidence type="ECO:0000256" key="1">
    <source>
        <dbReference type="ARBA" id="ARBA00005820"/>
    </source>
</evidence>
<feature type="region of interest" description="Disordered" evidence="6">
    <location>
        <begin position="251"/>
        <end position="312"/>
    </location>
</feature>
<feature type="region of interest" description="Disordered" evidence="6">
    <location>
        <begin position="652"/>
        <end position="671"/>
    </location>
</feature>
<dbReference type="InterPro" id="IPR027417">
    <property type="entry name" value="P-loop_NTPase"/>
</dbReference>
<feature type="repeat" description="TPR" evidence="4">
    <location>
        <begin position="791"/>
        <end position="824"/>
    </location>
</feature>
<dbReference type="Gene3D" id="3.40.50.300">
    <property type="entry name" value="P-loop containing nucleotide triphosphate hydrolases"/>
    <property type="match status" value="1"/>
</dbReference>
<dbReference type="InterPro" id="IPR001867">
    <property type="entry name" value="OmpR/PhoB-type_DNA-bd"/>
</dbReference>
<dbReference type="GO" id="GO:0000160">
    <property type="term" value="P:phosphorelay signal transduction system"/>
    <property type="evidence" value="ECO:0007669"/>
    <property type="project" value="UniProtKB-KW"/>
</dbReference>
<reference evidence="8 9" key="1">
    <citation type="submission" date="2013-05" db="EMBL/GenBank/DDBJ databases">
        <title>Genome sequence of Streptomyces sparsogenes DSM 40356.</title>
        <authorList>
            <person name="Coyne S."/>
            <person name="Seebeck F.P."/>
        </authorList>
    </citation>
    <scope>NUCLEOTIDE SEQUENCE [LARGE SCALE GENOMIC DNA]</scope>
    <source>
        <strain evidence="8 9">DSM 40356</strain>
    </source>
</reference>
<comment type="caution">
    <text evidence="8">The sequence shown here is derived from an EMBL/GenBank/DDBJ whole genome shotgun (WGS) entry which is preliminary data.</text>
</comment>
<evidence type="ECO:0000259" key="7">
    <source>
        <dbReference type="PROSITE" id="PS51755"/>
    </source>
</evidence>
<comment type="similarity">
    <text evidence="1">Belongs to the AfsR/DnrI/RedD regulatory family.</text>
</comment>
<dbReference type="GO" id="GO:0006355">
    <property type="term" value="P:regulation of DNA-templated transcription"/>
    <property type="evidence" value="ECO:0007669"/>
    <property type="project" value="InterPro"/>
</dbReference>
<dbReference type="AlphaFoldDB" id="A0A1R1SMP4"/>
<dbReference type="CDD" id="cd15831">
    <property type="entry name" value="BTAD"/>
    <property type="match status" value="1"/>
</dbReference>
<keyword evidence="2" id="KW-0902">Two-component regulatory system</keyword>
<evidence type="ECO:0000256" key="3">
    <source>
        <dbReference type="ARBA" id="ARBA00023125"/>
    </source>
</evidence>
<dbReference type="InterPro" id="IPR011990">
    <property type="entry name" value="TPR-like_helical_dom_sf"/>
</dbReference>
<dbReference type="CDD" id="cd00383">
    <property type="entry name" value="trans_reg_C"/>
    <property type="match status" value="1"/>
</dbReference>
<name>A0A1R1SMP4_9ACTN</name>
<evidence type="ECO:0000256" key="2">
    <source>
        <dbReference type="ARBA" id="ARBA00023012"/>
    </source>
</evidence>
<dbReference type="Pfam" id="PF03704">
    <property type="entry name" value="BTAD"/>
    <property type="match status" value="1"/>
</dbReference>
<dbReference type="PANTHER" id="PTHR47691">
    <property type="entry name" value="REGULATOR-RELATED"/>
    <property type="match status" value="1"/>
</dbReference>
<dbReference type="InterPro" id="IPR016032">
    <property type="entry name" value="Sig_transdc_resp-reg_C-effctor"/>
</dbReference>
<sequence length="1018" mass="110272">MLGPVRAWRDGTPVDLGPVRRQAVLVAMVLRPGLLVSHEQLLDGVWGAKPPKSGRRVLPSYVYALRKALDAEGTGQAESVIRGGRGGYRFVRDGVRLDVGELGERAEEAQRAKRAGDAATAADRFSRALDLFGGEPLAGLPGPFARVERQRLVERRRSLRRERLDCLVVLGRYADALDELAALSAADPYDESLLALRMRALYGSERQAEALNAFQDMRERLRDELGVDPGEELRRVYEAVLRRDDAYLLGREPAARPAPTTPAAATPATHAPTAPAPATPAPTPAAPAPAAPATARRHRPVNDLPGDAGHLTGREPELAALTTPPPPASVSIVTVDGPAGVGKSALVVRAAHELRAHFPDGCLYVDLRAHSTGRRRLAPQRVLRRLLRSLGAADNEVPGDLDELTAAWRAATSSLRLLLVLDDALGTQQIRPLLPAGPGSMAIAAGRRRLAGLDADRRISLEPLGPSHAVSLLRRIVGEERADREPEATRELVRLCDGLPLALRIAGTRLQTRPSWTLAYLVDRMAGDERRLGELTAGDRSVEAAFRLSYDQLTPEQQRGFRTLGLAPTVEFDPLTSAAMLGRPSRDAERILEGLVDTSLVQQPRPGRYRLHDLVRVHARRIAEAAPAEAAEARTAALRLYLDAGRITSDWGPAGFPSGPEQSAEVEQPEQPALAPFTGWRDAEAWLAAAGAELADVVGHAAALGEADYACWIAEALTDHLLGRGRYHECRTALKAALAHADEATDQRMPLALRSCMGMVDIYQGRYPQARAWFTEALDLSRRRDDRREEARALSGLGTAELNLGQVNQAIPHITEAVELSRRYDDHWLAAMGLSLLGALHHLQGQNREALACFDSAHAHAETNGRPRMLSRVLTLAADVHVGLGDYGQATTLLRRAADLVQQAGDTFLAALTLARLGSAEQGAGNLSAAITLHHQALSQHRLLSPLTEPHYDRIEMDIRCRLGRAYAAEGRVREAQEQFRLALAVPRASAHPDERAQALAGLEECEAVEGRVGEVGY</sequence>
<dbReference type="GeneID" id="96744500"/>
<accession>A0A1R1SMP4</accession>
<feature type="compositionally biased region" description="Low complexity" evidence="6">
    <location>
        <begin position="255"/>
        <end position="273"/>
    </location>
</feature>
<protein>
    <submittedName>
        <fullName evidence="8">SARP family transcriptional regulator</fullName>
    </submittedName>
</protein>
<dbReference type="SUPFAM" id="SSF46894">
    <property type="entry name" value="C-terminal effector domain of the bipartite response regulators"/>
    <property type="match status" value="1"/>
</dbReference>
<dbReference type="SMART" id="SM00862">
    <property type="entry name" value="Trans_reg_C"/>
    <property type="match status" value="1"/>
</dbReference>
<dbReference type="PRINTS" id="PR00364">
    <property type="entry name" value="DISEASERSIST"/>
</dbReference>
<dbReference type="PANTHER" id="PTHR47691:SF3">
    <property type="entry name" value="HTH-TYPE TRANSCRIPTIONAL REGULATOR RV0890C-RELATED"/>
    <property type="match status" value="1"/>
</dbReference>
<dbReference type="SUPFAM" id="SSF48452">
    <property type="entry name" value="TPR-like"/>
    <property type="match status" value="2"/>
</dbReference>
<dbReference type="Gene3D" id="1.25.40.10">
    <property type="entry name" value="Tetratricopeptide repeat domain"/>
    <property type="match status" value="3"/>
</dbReference>
<organism evidence="8 9">
    <name type="scientific">Streptomyces sparsogenes DSM 40356</name>
    <dbReference type="NCBI Taxonomy" id="1331668"/>
    <lineage>
        <taxon>Bacteria</taxon>
        <taxon>Bacillati</taxon>
        <taxon>Actinomycetota</taxon>
        <taxon>Actinomycetes</taxon>
        <taxon>Kitasatosporales</taxon>
        <taxon>Streptomycetaceae</taxon>
        <taxon>Streptomyces</taxon>
    </lineage>
</organism>
<dbReference type="SMART" id="SM01043">
    <property type="entry name" value="BTAD"/>
    <property type="match status" value="1"/>
</dbReference>
<feature type="domain" description="OmpR/PhoB-type" evidence="7">
    <location>
        <begin position="1"/>
        <end position="92"/>
    </location>
</feature>
<dbReference type="STRING" id="67365.GCA_001704635_07004"/>
<dbReference type="PROSITE" id="PS50005">
    <property type="entry name" value="TPR"/>
    <property type="match status" value="1"/>
</dbReference>
<feature type="DNA-binding region" description="OmpR/PhoB-type" evidence="5">
    <location>
        <begin position="1"/>
        <end position="92"/>
    </location>
</feature>
<dbReference type="PROSITE" id="PS51755">
    <property type="entry name" value="OMPR_PHOB"/>
    <property type="match status" value="1"/>
</dbReference>
<gene>
    <name evidence="8" type="ORF">SPAR_10222</name>
</gene>
<dbReference type="Pfam" id="PF00486">
    <property type="entry name" value="Trans_reg_C"/>
    <property type="match status" value="1"/>
</dbReference>
<keyword evidence="4" id="KW-0802">TPR repeat</keyword>
<keyword evidence="9" id="KW-1185">Reference proteome</keyword>
<dbReference type="SUPFAM" id="SSF52540">
    <property type="entry name" value="P-loop containing nucleoside triphosphate hydrolases"/>
    <property type="match status" value="1"/>
</dbReference>
<dbReference type="Proteomes" id="UP000186168">
    <property type="component" value="Unassembled WGS sequence"/>
</dbReference>
<dbReference type="EMBL" id="ASQP01000152">
    <property type="protein sequence ID" value="OMI39578.1"/>
    <property type="molecule type" value="Genomic_DNA"/>
</dbReference>